<protein>
    <recommendedName>
        <fullName evidence="3">Reverse transcriptase</fullName>
    </recommendedName>
</protein>
<evidence type="ECO:0008006" key="3">
    <source>
        <dbReference type="Google" id="ProtNLM"/>
    </source>
</evidence>
<dbReference type="PANTHER" id="PTHR37557:SF4">
    <property type="entry name" value="CCHC-TYPE DOMAIN-CONTAINING PROTEIN"/>
    <property type="match status" value="1"/>
</dbReference>
<organism evidence="1 2">
    <name type="scientific">Parnassius mnemosyne</name>
    <name type="common">clouded apollo</name>
    <dbReference type="NCBI Taxonomy" id="213953"/>
    <lineage>
        <taxon>Eukaryota</taxon>
        <taxon>Metazoa</taxon>
        <taxon>Ecdysozoa</taxon>
        <taxon>Arthropoda</taxon>
        <taxon>Hexapoda</taxon>
        <taxon>Insecta</taxon>
        <taxon>Pterygota</taxon>
        <taxon>Neoptera</taxon>
        <taxon>Endopterygota</taxon>
        <taxon>Lepidoptera</taxon>
        <taxon>Glossata</taxon>
        <taxon>Ditrysia</taxon>
        <taxon>Papilionoidea</taxon>
        <taxon>Papilionidae</taxon>
        <taxon>Parnassiinae</taxon>
        <taxon>Parnassini</taxon>
        <taxon>Parnassius</taxon>
        <taxon>Driopa</taxon>
    </lineage>
</organism>
<comment type="caution">
    <text evidence="1">The sequence shown here is derived from an EMBL/GenBank/DDBJ whole genome shotgun (WGS) entry which is preliminary data.</text>
</comment>
<keyword evidence="2" id="KW-1185">Reference proteome</keyword>
<reference evidence="1 2" key="1">
    <citation type="submission" date="2023-11" db="EMBL/GenBank/DDBJ databases">
        <authorList>
            <person name="Hedman E."/>
            <person name="Englund M."/>
            <person name="Stromberg M."/>
            <person name="Nyberg Akerstrom W."/>
            <person name="Nylinder S."/>
            <person name="Jareborg N."/>
            <person name="Kallberg Y."/>
            <person name="Kronander E."/>
        </authorList>
    </citation>
    <scope>NUCLEOTIDE SEQUENCE [LARGE SCALE GENOMIC DNA]</scope>
</reference>
<evidence type="ECO:0000313" key="1">
    <source>
        <dbReference type="EMBL" id="CAK1601489.1"/>
    </source>
</evidence>
<dbReference type="PANTHER" id="PTHR37557">
    <property type="entry name" value="115 KDA PROTEIN IN TYPE-1 RETROTRANSPOSABLE ELEMENT R1DM-LIKE PROTEIN-RELATED-RELATED"/>
    <property type="match status" value="1"/>
</dbReference>
<dbReference type="Proteomes" id="UP001314205">
    <property type="component" value="Unassembled WGS sequence"/>
</dbReference>
<accession>A0AAV1M599</accession>
<evidence type="ECO:0000313" key="2">
    <source>
        <dbReference type="Proteomes" id="UP001314205"/>
    </source>
</evidence>
<gene>
    <name evidence="1" type="ORF">PARMNEM_LOCUS20114</name>
</gene>
<name>A0AAV1M599_9NEOP</name>
<sequence length="1377" mass="155074">MGLLVNHTKSSVLSMVPDGKRKKHHYLTGKNFRIGRKWLPQTSCVERWRYLGIDFQASGCVTLEHNIKVALTNISKAPLKPQQRLEIVRGHLIPRFLHGLVLGNISDDRLCMLDVQIRGAVRTWLRLPKDVPVGYFHADIKDGGLAIPSLRATVPDLILKRFGRLDSSSWSVAKAAARSERIRKKLSWADKQFRKFTREDPVTGLRSVARFWRERLWSSVDGFELRESARTPASTKWIREESSHVSGRDFVQFVHTHINALPSRVRTSRGRRIGREAELNCRAGCVVRETTAHTIQQCWRTHGGRILRHDRVVKLVADAMASDQWSVVTEPHVKTSKGLRKPDIVAAKGGVGVIVDVQVVSGQRPLDDAHRSKVGMQESIDRVFEVASSMGLLVNHTKSSVLSMVPDGKRKKHHYLTGKNFRIGRKWLPQTSCVERWRYLGIDFQASGCVTLEHNIKVALTNISKAPLKPQQRLEIVRGHLIPRFLHGLVLGNISDDRLCMLDVQIRGAVRTWLRLPKDVPVGYFHADIKDGGLAIPSLRATVPDLILKRFGRLDSSSWSVAKAAARSERIRKKLSWADKQFRKFTREDPVTGLRSVARFWRERLWSSVDGFELRESARTPASTKWIREESSHVSGRDFVQFVHTHINALPSRVRTSRGRRIGREAELNCRAGCVVRETTAHTIQQCWRTHGGRILRHDRVVKLVADAMASDQWSVVTEPHVKTSKGLRKPDIVAAKGGVGVIVDVQASGCVTLEHNIKVALTNISKAPLKPQQRLEIVRGHLIPRFLHGLVLGNISDDRLCMLDVQIRGAVRTWLRLPKDVPVGYFHADIKDGGLAIPSLRATVPDLILKRFGRLDSSSWSVAKAAARSERIRKKLSWADKQFRKFTREDPVTGLRSVARFWRERLWSSVDGFELRESARTPASTKWIREESSHVSGRDFVQFVHTHINALPSRVRTSRGRRIGREAELNCRAGCVVRETTAHTIQQCWRTHGGRILRHDRVVKLVADAMASDQWSVVTEPHVKTSKGLRKPDIVAAKGGVGVIVDVQASGCVTLEHNIKVALTNISKAPLKPQQRLEIVRGHLIPRFLHGLVLGNISDDRLCMLDVQIRGAVRTWLRLPKDVPVGYFHADIKDGGLAIPSLRATVPDLILKRFGRLDSSSWSVAKAAARSERIRKKLSWADKQFRKFTREDPVTGLRSVARFWRERLWSSVDGFELRESARTPASTKWIREESSHVSGRDFVQFVHTHINALPSRVRTSRGRRIGREAELNCRAGCVVRETTAHTIQQCWRTHGGRILRHDRVVKLVADAMASDQWSVVTEPHVKTSKGLRKPDIVAAKGGVGVIVDVQVVSGQRPLDDAHRIDGRAPPGVEPAA</sequence>
<proteinExistence type="predicted"/>
<dbReference type="EMBL" id="CAVLGL010000128">
    <property type="protein sequence ID" value="CAK1601489.1"/>
    <property type="molecule type" value="Genomic_DNA"/>
</dbReference>